<keyword evidence="3" id="KW-1185">Reference proteome</keyword>
<keyword evidence="1" id="KW-1133">Transmembrane helix</keyword>
<dbReference type="EMBL" id="JAPDDS010000017">
    <property type="protein sequence ID" value="MCW1887377.1"/>
    <property type="molecule type" value="Genomic_DNA"/>
</dbReference>
<evidence type="ECO:0008006" key="4">
    <source>
        <dbReference type="Google" id="ProtNLM"/>
    </source>
</evidence>
<protein>
    <recommendedName>
        <fullName evidence="4">DUF4328 domain-containing protein</fullName>
    </recommendedName>
</protein>
<accession>A0ABT3FVD8</accession>
<gene>
    <name evidence="2" type="ORF">OKA04_21750</name>
</gene>
<organism evidence="2 3">
    <name type="scientific">Luteolibacter flavescens</name>
    <dbReference type="NCBI Taxonomy" id="1859460"/>
    <lineage>
        <taxon>Bacteria</taxon>
        <taxon>Pseudomonadati</taxon>
        <taxon>Verrucomicrobiota</taxon>
        <taxon>Verrucomicrobiia</taxon>
        <taxon>Verrucomicrobiales</taxon>
        <taxon>Verrucomicrobiaceae</taxon>
        <taxon>Luteolibacter</taxon>
    </lineage>
</organism>
<evidence type="ECO:0000313" key="3">
    <source>
        <dbReference type="Proteomes" id="UP001207930"/>
    </source>
</evidence>
<reference evidence="2 3" key="1">
    <citation type="submission" date="2022-10" db="EMBL/GenBank/DDBJ databases">
        <title>Luteolibacter flavescens strain MCCC 1K03193, whole genome shotgun sequencing project.</title>
        <authorList>
            <person name="Zhao G."/>
            <person name="Shen L."/>
        </authorList>
    </citation>
    <scope>NUCLEOTIDE SEQUENCE [LARGE SCALE GENOMIC DNA]</scope>
    <source>
        <strain evidence="2 3">MCCC 1K03193</strain>
    </source>
</reference>
<feature type="transmembrane region" description="Helical" evidence="1">
    <location>
        <begin position="7"/>
        <end position="24"/>
    </location>
</feature>
<sequence>MKRDITIPISAILVICTSGALLIGETLRERRFPGKVELTSDSPAWQIVVFLVMMIAVMRAVVLWFQTISDITRTRGSRADPRYGWLICHFIFPLITPYLYYYFHRTLSRPIIAKLEC</sequence>
<keyword evidence="1" id="KW-0812">Transmembrane</keyword>
<proteinExistence type="predicted"/>
<feature type="transmembrane region" description="Helical" evidence="1">
    <location>
        <begin position="44"/>
        <end position="62"/>
    </location>
</feature>
<evidence type="ECO:0000313" key="2">
    <source>
        <dbReference type="EMBL" id="MCW1887377.1"/>
    </source>
</evidence>
<dbReference type="RefSeq" id="WP_264503333.1">
    <property type="nucleotide sequence ID" value="NZ_JAPDDS010000017.1"/>
</dbReference>
<comment type="caution">
    <text evidence="2">The sequence shown here is derived from an EMBL/GenBank/DDBJ whole genome shotgun (WGS) entry which is preliminary data.</text>
</comment>
<feature type="transmembrane region" description="Helical" evidence="1">
    <location>
        <begin position="83"/>
        <end position="103"/>
    </location>
</feature>
<dbReference type="Proteomes" id="UP001207930">
    <property type="component" value="Unassembled WGS sequence"/>
</dbReference>
<keyword evidence="1" id="KW-0472">Membrane</keyword>
<evidence type="ECO:0000256" key="1">
    <source>
        <dbReference type="SAM" id="Phobius"/>
    </source>
</evidence>
<name>A0ABT3FVD8_9BACT</name>